<evidence type="ECO:0000256" key="1">
    <source>
        <dbReference type="ARBA" id="ARBA00001968"/>
    </source>
</evidence>
<accession>A0A814CYN8</accession>
<dbReference type="EMBL" id="CAJNOC010002730">
    <property type="protein sequence ID" value="CAF0948707.1"/>
    <property type="molecule type" value="Genomic_DNA"/>
</dbReference>
<dbReference type="InterPro" id="IPR027806">
    <property type="entry name" value="HARBI1_dom"/>
</dbReference>
<dbReference type="OrthoDB" id="6111035at2759"/>
<dbReference type="AlphaFoldDB" id="A0A814CYN8"/>
<dbReference type="GO" id="GO:0046872">
    <property type="term" value="F:metal ion binding"/>
    <property type="evidence" value="ECO:0007669"/>
    <property type="project" value="UniProtKB-KW"/>
</dbReference>
<comment type="cofactor">
    <cofactor evidence="1">
        <name>a divalent metal cation</name>
        <dbReference type="ChEBI" id="CHEBI:60240"/>
    </cofactor>
</comment>
<sequence length="692" mass="81250">MNEKIFVKYGSRSCTKHLDENGFIKKDLIESIRTKLKPINYQLLFMIDYLEPKKYFLFEKFKDINRISDIECKEITGWTKKEFICFTQFITKINNNSQRTKEQLIALYRYWIRTGTNQSTLAKLFGNKTTQVQISNYLSQIRNAIYNEFVPYFLGSNRKREFFLKHNNQMVMELHQLNKDDLVIVCDGTYTRFEKSSNNEFQYLSYSVQKSATLLNPFIICCADGFIIDCYGAFEAGKNDASILKYILENDKDLAKLLKLGKTVVFLDRGFRDIYKILIEQYNFNVQIPTCQQLENHNEENNSKNKQLTVKQTNETRLVTECRFIIEKQIGRIKSCAALDHIRNTEIGYIQIDYRICCAMINFTHKPCCPDEKNVFKITKILRNKLRKNEKHLEFLLGKQLGTKLITPINLFSIGDFPKIRRVKIQNRIFLGSFQLNKSGTAFVVSKKLLKSQTKTKKNNDLEYSKIIAVQIPSRHRRSKKKEKPTEKENSHIKSFKNTYRFLFNMIHQKKVGNQLKAIYVNLAEKWQDTVVIYFLSYAKYHSMDFPAEYLNSVFVRMEECDSPNKPKYIKNKREKKFINEDSSASSDSSDLEEDFEPEKDTNEDNLNESISSENTDDGQHETDDFGFLSLEEFIKHIPKWGGRIEYKGLKDTFVSNTCTIDYFLLAFWLASKLSPNFLTDIIIIKPKKHVF</sequence>
<organism evidence="5 6">
    <name type="scientific">Brachionus calyciflorus</name>
    <dbReference type="NCBI Taxonomy" id="104777"/>
    <lineage>
        <taxon>Eukaryota</taxon>
        <taxon>Metazoa</taxon>
        <taxon>Spiralia</taxon>
        <taxon>Gnathifera</taxon>
        <taxon>Rotifera</taxon>
        <taxon>Eurotatoria</taxon>
        <taxon>Monogononta</taxon>
        <taxon>Pseudotrocha</taxon>
        <taxon>Ploima</taxon>
        <taxon>Brachionidae</taxon>
        <taxon>Brachionus</taxon>
    </lineage>
</organism>
<evidence type="ECO:0000256" key="2">
    <source>
        <dbReference type="ARBA" id="ARBA00022723"/>
    </source>
</evidence>
<evidence type="ECO:0000313" key="5">
    <source>
        <dbReference type="EMBL" id="CAF0948707.1"/>
    </source>
</evidence>
<name>A0A814CYN8_9BILA</name>
<dbReference type="Proteomes" id="UP000663879">
    <property type="component" value="Unassembled WGS sequence"/>
</dbReference>
<proteinExistence type="predicted"/>
<evidence type="ECO:0000313" key="6">
    <source>
        <dbReference type="Proteomes" id="UP000663879"/>
    </source>
</evidence>
<keyword evidence="6" id="KW-1185">Reference proteome</keyword>
<feature type="region of interest" description="Disordered" evidence="3">
    <location>
        <begin position="580"/>
        <end position="621"/>
    </location>
</feature>
<keyword evidence="2" id="KW-0479">Metal-binding</keyword>
<evidence type="ECO:0000256" key="3">
    <source>
        <dbReference type="SAM" id="MobiDB-lite"/>
    </source>
</evidence>
<reference evidence="5" key="1">
    <citation type="submission" date="2021-02" db="EMBL/GenBank/DDBJ databases">
        <authorList>
            <person name="Nowell W R."/>
        </authorList>
    </citation>
    <scope>NUCLEOTIDE SEQUENCE</scope>
    <source>
        <strain evidence="5">Ploen Becks lab</strain>
    </source>
</reference>
<comment type="caution">
    <text evidence="5">The sequence shown here is derived from an EMBL/GenBank/DDBJ whole genome shotgun (WGS) entry which is preliminary data.</text>
</comment>
<dbReference type="Pfam" id="PF13359">
    <property type="entry name" value="DDE_Tnp_4"/>
    <property type="match status" value="1"/>
</dbReference>
<gene>
    <name evidence="5" type="ORF">OXX778_LOCUS13825</name>
</gene>
<evidence type="ECO:0000259" key="4">
    <source>
        <dbReference type="Pfam" id="PF13359"/>
    </source>
</evidence>
<feature type="domain" description="DDE Tnp4" evidence="4">
    <location>
        <begin position="187"/>
        <end position="361"/>
    </location>
</feature>
<feature type="compositionally biased region" description="Acidic residues" evidence="3">
    <location>
        <begin position="590"/>
        <end position="607"/>
    </location>
</feature>
<protein>
    <recommendedName>
        <fullName evidence="4">DDE Tnp4 domain-containing protein</fullName>
    </recommendedName>
</protein>